<sequence length="331" mass="38804">MRRKPHKLQFLETLATRKKLNPEQQALLQKLQRGVIGEENMDLLVESILGAEVDCLDDITLEYQGSVVQIDKLLIIGSIIYLIDMKFYRGHYIFKNGEWYLGEKILANNNFEQLRRAVRIIQNVLHDHQIPLKVQGVLAFMNPESSLTVEDNLKETVLNFTDISTWLLQLKQNTTNKQLQDWKSAIRNYEIAPYRTKEIFPLEKMDTLQKGICCPNCHQFNMNENRHTVSCPCGYTEAKEIAFTRTMCECGVIFHNQNLTRPQLKAFLGKDLNPRYLDYLLEKHFEHLGRPKARLGYHNKGILFDYWFAAKKDYFEQLARRTTWKNANISM</sequence>
<dbReference type="Proteomes" id="UP000886607">
    <property type="component" value="Unassembled WGS sequence"/>
</dbReference>
<dbReference type="AlphaFoldDB" id="A0AAN4RK81"/>
<evidence type="ECO:0000259" key="1">
    <source>
        <dbReference type="PROSITE" id="PS50965"/>
    </source>
</evidence>
<reference evidence="3" key="1">
    <citation type="submission" date="2019-08" db="EMBL/GenBank/DDBJ databases">
        <authorList>
            <person name="Ishikawa M."/>
            <person name="Suzuki T."/>
            <person name="Matsutani M."/>
        </authorList>
    </citation>
    <scope>NUCLEOTIDE SEQUENCE</scope>
    <source>
        <strain evidence="3">7C1</strain>
        <strain evidence="2">8C4</strain>
    </source>
</reference>
<dbReference type="PROSITE" id="PS50965">
    <property type="entry name" value="NERD"/>
    <property type="match status" value="1"/>
</dbReference>
<protein>
    <recommendedName>
        <fullName evidence="1">NERD domain-containing protein</fullName>
    </recommendedName>
</protein>
<name>A0AAN4RK81_9ENTE</name>
<reference evidence="3" key="2">
    <citation type="journal article" date="2020" name="Int. Dairy J.">
        <title>Lactic acid bacterial diversity in Brie cheese focusing on salt concentration and pH of isolation medium and characterisation of halophilic and alkaliphilic lactic acid bacterial isolates.</title>
        <authorList>
            <person name="Unno R."/>
            <person name="Matsutani M."/>
            <person name="Suzuki T."/>
            <person name="Kodama K."/>
            <person name="Matsushita H."/>
            <person name="Yamasato K."/>
            <person name="Koizumi Y."/>
            <person name="Ishikawa M."/>
        </authorList>
    </citation>
    <scope>NUCLEOTIDE SEQUENCE</scope>
    <source>
        <strain evidence="3">7C1</strain>
        <strain evidence="2">8C4</strain>
    </source>
</reference>
<evidence type="ECO:0000313" key="2">
    <source>
        <dbReference type="EMBL" id="GEQ48990.1"/>
    </source>
</evidence>
<evidence type="ECO:0000313" key="5">
    <source>
        <dbReference type="Proteomes" id="UP000886607"/>
    </source>
</evidence>
<dbReference type="Proteomes" id="UP000886597">
    <property type="component" value="Unassembled WGS sequence"/>
</dbReference>
<dbReference type="EMBL" id="BKBQ01000011">
    <property type="protein sequence ID" value="GEQ54068.1"/>
    <property type="molecule type" value="Genomic_DNA"/>
</dbReference>
<dbReference type="Pfam" id="PF08378">
    <property type="entry name" value="NERD"/>
    <property type="match status" value="1"/>
</dbReference>
<gene>
    <name evidence="2" type="ORF">TK11N_08420</name>
    <name evidence="3" type="ORF">TK2N_09120</name>
</gene>
<dbReference type="InterPro" id="IPR011528">
    <property type="entry name" value="NERD"/>
</dbReference>
<accession>A0AAN4RK81</accession>
<comment type="caution">
    <text evidence="3">The sequence shown here is derived from an EMBL/GenBank/DDBJ whole genome shotgun (WGS) entry which is preliminary data.</text>
</comment>
<organism evidence="3 4">
    <name type="scientific">Tetragenococcus koreensis</name>
    <dbReference type="NCBI Taxonomy" id="290335"/>
    <lineage>
        <taxon>Bacteria</taxon>
        <taxon>Bacillati</taxon>
        <taxon>Bacillota</taxon>
        <taxon>Bacilli</taxon>
        <taxon>Lactobacillales</taxon>
        <taxon>Enterococcaceae</taxon>
        <taxon>Tetragenococcus</taxon>
    </lineage>
</organism>
<evidence type="ECO:0000313" key="4">
    <source>
        <dbReference type="Proteomes" id="UP000886597"/>
    </source>
</evidence>
<proteinExistence type="predicted"/>
<evidence type="ECO:0000313" key="3">
    <source>
        <dbReference type="EMBL" id="GEQ54068.1"/>
    </source>
</evidence>
<keyword evidence="5" id="KW-1185">Reference proteome</keyword>
<feature type="domain" description="NERD" evidence="1">
    <location>
        <begin position="33"/>
        <end position="144"/>
    </location>
</feature>
<dbReference type="RefSeq" id="WP_202583699.1">
    <property type="nucleotide sequence ID" value="NZ_BKBO01000010.1"/>
</dbReference>
<dbReference type="EMBL" id="BKBO01000010">
    <property type="protein sequence ID" value="GEQ48990.1"/>
    <property type="molecule type" value="Genomic_DNA"/>
</dbReference>